<protein>
    <submittedName>
        <fullName evidence="7">NADH dehydrogenase subunit 6</fullName>
    </submittedName>
</protein>
<evidence type="ECO:0000256" key="5">
    <source>
        <dbReference type="SAM" id="Phobius"/>
    </source>
</evidence>
<name>A0A914E3U3_9BILA</name>
<dbReference type="WBParaSite" id="ACRNAN_scaffold56.g13397.t1">
    <property type="protein sequence ID" value="ACRNAN_scaffold56.g13397.t1"/>
    <property type="gene ID" value="ACRNAN_scaffold56.g13397"/>
</dbReference>
<evidence type="ECO:0000256" key="4">
    <source>
        <dbReference type="ARBA" id="ARBA00023136"/>
    </source>
</evidence>
<feature type="transmembrane region" description="Helical" evidence="5">
    <location>
        <begin position="75"/>
        <end position="97"/>
    </location>
</feature>
<feature type="transmembrane region" description="Helical" evidence="5">
    <location>
        <begin position="45"/>
        <end position="68"/>
    </location>
</feature>
<sequence>MEIGILTNRCPKVNFGGSSLCDQIGSSSQSLGCISKYDFEKYCVAAMFIAIIFNIVIIVLTILSFIVIRHEKVPLVLAILAIISTLFIFTVVIVYPAKGISTYKDSLKGLGVNASMSMEYSYYLTVFSLILMIIASIVGCLMARESFSN</sequence>
<keyword evidence="2 5" id="KW-0812">Transmembrane</keyword>
<evidence type="ECO:0000313" key="6">
    <source>
        <dbReference type="Proteomes" id="UP000887540"/>
    </source>
</evidence>
<keyword evidence="6" id="KW-1185">Reference proteome</keyword>
<dbReference type="Gene3D" id="1.20.140.150">
    <property type="match status" value="1"/>
</dbReference>
<organism evidence="6 7">
    <name type="scientific">Acrobeloides nanus</name>
    <dbReference type="NCBI Taxonomy" id="290746"/>
    <lineage>
        <taxon>Eukaryota</taxon>
        <taxon>Metazoa</taxon>
        <taxon>Ecdysozoa</taxon>
        <taxon>Nematoda</taxon>
        <taxon>Chromadorea</taxon>
        <taxon>Rhabditida</taxon>
        <taxon>Tylenchina</taxon>
        <taxon>Cephalobomorpha</taxon>
        <taxon>Cephaloboidea</taxon>
        <taxon>Cephalobidae</taxon>
        <taxon>Acrobeloides</taxon>
    </lineage>
</organism>
<evidence type="ECO:0000256" key="1">
    <source>
        <dbReference type="ARBA" id="ARBA00004141"/>
    </source>
</evidence>
<keyword evidence="4 5" id="KW-0472">Membrane</keyword>
<feature type="transmembrane region" description="Helical" evidence="5">
    <location>
        <begin position="120"/>
        <end position="143"/>
    </location>
</feature>
<accession>A0A914E3U3</accession>
<dbReference type="Proteomes" id="UP000887540">
    <property type="component" value="Unplaced"/>
</dbReference>
<dbReference type="AlphaFoldDB" id="A0A914E3U3"/>
<reference evidence="7" key="1">
    <citation type="submission" date="2022-11" db="UniProtKB">
        <authorList>
            <consortium name="WormBaseParasite"/>
        </authorList>
    </citation>
    <scope>IDENTIFICATION</scope>
</reference>
<keyword evidence="3 5" id="KW-1133">Transmembrane helix</keyword>
<dbReference type="InterPro" id="IPR004031">
    <property type="entry name" value="PMP22/EMP/MP20/Claudin"/>
</dbReference>
<evidence type="ECO:0000256" key="2">
    <source>
        <dbReference type="ARBA" id="ARBA00022692"/>
    </source>
</evidence>
<dbReference type="GO" id="GO:0016020">
    <property type="term" value="C:membrane"/>
    <property type="evidence" value="ECO:0007669"/>
    <property type="project" value="UniProtKB-SubCell"/>
</dbReference>
<dbReference type="Pfam" id="PF00822">
    <property type="entry name" value="PMP22_Claudin"/>
    <property type="match status" value="1"/>
</dbReference>
<comment type="subcellular location">
    <subcellularLocation>
        <location evidence="1">Membrane</location>
        <topology evidence="1">Multi-pass membrane protein</topology>
    </subcellularLocation>
</comment>
<evidence type="ECO:0000256" key="3">
    <source>
        <dbReference type="ARBA" id="ARBA00022989"/>
    </source>
</evidence>
<proteinExistence type="predicted"/>
<evidence type="ECO:0000313" key="7">
    <source>
        <dbReference type="WBParaSite" id="ACRNAN_scaffold56.g13397.t1"/>
    </source>
</evidence>